<dbReference type="GO" id="GO:0030261">
    <property type="term" value="P:chromosome condensation"/>
    <property type="evidence" value="ECO:0007669"/>
    <property type="project" value="UniProtKB-KW"/>
</dbReference>
<evidence type="ECO:0000256" key="5">
    <source>
        <dbReference type="SAM" id="MobiDB-lite"/>
    </source>
</evidence>
<dbReference type="Proteomes" id="UP000183287">
    <property type="component" value="Unassembled WGS sequence"/>
</dbReference>
<dbReference type="Pfam" id="PF00216">
    <property type="entry name" value="Bac_DNA_binding"/>
    <property type="match status" value="1"/>
</dbReference>
<proteinExistence type="inferred from homology"/>
<gene>
    <name evidence="6" type="ORF">SAMN05421863_102853</name>
</gene>
<keyword evidence="2" id="KW-0226">DNA condensation</keyword>
<dbReference type="OrthoDB" id="9799835at2"/>
<dbReference type="Gene3D" id="4.10.520.10">
    <property type="entry name" value="IHF-like DNA-binding proteins"/>
    <property type="match status" value="1"/>
</dbReference>
<protein>
    <submittedName>
        <fullName evidence="6">DNA-binding protein HU-beta</fullName>
    </submittedName>
</protein>
<accession>A0A1I4QV76</accession>
<dbReference type="EMBL" id="FOUB01000028">
    <property type="protein sequence ID" value="SFM43616.1"/>
    <property type="molecule type" value="Genomic_DNA"/>
</dbReference>
<name>A0A1I4QV76_9PROT</name>
<dbReference type="GO" id="GO:0030527">
    <property type="term" value="F:structural constituent of chromatin"/>
    <property type="evidence" value="ECO:0007669"/>
    <property type="project" value="InterPro"/>
</dbReference>
<feature type="region of interest" description="Disordered" evidence="5">
    <location>
        <begin position="82"/>
        <end position="115"/>
    </location>
</feature>
<evidence type="ECO:0000256" key="1">
    <source>
        <dbReference type="ARBA" id="ARBA00010529"/>
    </source>
</evidence>
<evidence type="ECO:0000256" key="2">
    <source>
        <dbReference type="ARBA" id="ARBA00023067"/>
    </source>
</evidence>
<evidence type="ECO:0000313" key="6">
    <source>
        <dbReference type="EMBL" id="SFM43616.1"/>
    </source>
</evidence>
<dbReference type="GO" id="GO:0003677">
    <property type="term" value="F:DNA binding"/>
    <property type="evidence" value="ECO:0007669"/>
    <property type="project" value="UniProtKB-KW"/>
</dbReference>
<dbReference type="PRINTS" id="PR01727">
    <property type="entry name" value="DNABINDINGHU"/>
</dbReference>
<dbReference type="InterPro" id="IPR020816">
    <property type="entry name" value="Histone-like_DNA-bd_CS"/>
</dbReference>
<dbReference type="InterPro" id="IPR010992">
    <property type="entry name" value="IHF-like_DNA-bd_dom_sf"/>
</dbReference>
<keyword evidence="7" id="KW-1185">Reference proteome</keyword>
<evidence type="ECO:0000313" key="7">
    <source>
        <dbReference type="Proteomes" id="UP000183287"/>
    </source>
</evidence>
<organism evidence="6 7">
    <name type="scientific">Nitrosomonas communis</name>
    <dbReference type="NCBI Taxonomy" id="44574"/>
    <lineage>
        <taxon>Bacteria</taxon>
        <taxon>Pseudomonadati</taxon>
        <taxon>Pseudomonadota</taxon>
        <taxon>Betaproteobacteria</taxon>
        <taxon>Nitrosomonadales</taxon>
        <taxon>Nitrosomonadaceae</taxon>
        <taxon>Nitrosomonas</taxon>
    </lineage>
</organism>
<dbReference type="SMART" id="SM00411">
    <property type="entry name" value="BHL"/>
    <property type="match status" value="1"/>
</dbReference>
<dbReference type="AlphaFoldDB" id="A0A1I4QV76"/>
<keyword evidence="3 6" id="KW-0238">DNA-binding</keyword>
<dbReference type="PANTHER" id="PTHR33175:SF3">
    <property type="entry name" value="DNA-BINDING PROTEIN HU-BETA"/>
    <property type="match status" value="1"/>
</dbReference>
<dbReference type="SUPFAM" id="SSF47729">
    <property type="entry name" value="IHF-like DNA-binding proteins"/>
    <property type="match status" value="1"/>
</dbReference>
<dbReference type="PROSITE" id="PS00045">
    <property type="entry name" value="HISTONE_LIKE"/>
    <property type="match status" value="1"/>
</dbReference>
<dbReference type="PANTHER" id="PTHR33175">
    <property type="entry name" value="DNA-BINDING PROTEIN HU"/>
    <property type="match status" value="1"/>
</dbReference>
<reference evidence="7" key="1">
    <citation type="submission" date="2016-10" db="EMBL/GenBank/DDBJ databases">
        <authorList>
            <person name="Varghese N."/>
            <person name="Submissions S."/>
        </authorList>
    </citation>
    <scope>NUCLEOTIDE SEQUENCE [LARGE SCALE GENOMIC DNA]</scope>
    <source>
        <strain evidence="7">Nm44</strain>
    </source>
</reference>
<sequence length="115" mass="12189">MNKTELIEAVATRSNTTKNQTAAILNGLLDIIQNTLASGNNVQLVGFGTFSITERASREGRNPATGKSMMIPAKKVVRFKPGKTLSDSAAAVKPTPTSKSSKSKATGKKEINQVK</sequence>
<evidence type="ECO:0000256" key="4">
    <source>
        <dbReference type="RuleBase" id="RU003939"/>
    </source>
</evidence>
<dbReference type="InterPro" id="IPR000119">
    <property type="entry name" value="Hist_DNA-bd"/>
</dbReference>
<comment type="similarity">
    <text evidence="1 4">Belongs to the bacterial histone-like protein family.</text>
</comment>
<evidence type="ECO:0000256" key="3">
    <source>
        <dbReference type="ARBA" id="ARBA00023125"/>
    </source>
</evidence>
<dbReference type="GO" id="GO:0005829">
    <property type="term" value="C:cytosol"/>
    <property type="evidence" value="ECO:0007669"/>
    <property type="project" value="TreeGrafter"/>
</dbReference>
<dbReference type="CDD" id="cd13831">
    <property type="entry name" value="HU"/>
    <property type="match status" value="1"/>
</dbReference>
<dbReference type="RefSeq" id="WP_074905683.1">
    <property type="nucleotide sequence ID" value="NZ_FOUB01000028.1"/>
</dbReference>